<reference evidence="3" key="1">
    <citation type="submission" date="2022-11" db="EMBL/GenBank/DDBJ databases">
        <authorList>
            <person name="Kikuchi T."/>
        </authorList>
    </citation>
    <scope>NUCLEOTIDE SEQUENCE</scope>
    <source>
        <strain evidence="3">PS1010</strain>
    </source>
</reference>
<proteinExistence type="predicted"/>
<dbReference type="GO" id="GO:0005975">
    <property type="term" value="P:carbohydrate metabolic process"/>
    <property type="evidence" value="ECO:0007669"/>
    <property type="project" value="InterPro"/>
</dbReference>
<protein>
    <recommendedName>
        <fullName evidence="2">GH18 domain-containing protein</fullName>
    </recommendedName>
</protein>
<dbReference type="SUPFAM" id="SSF51445">
    <property type="entry name" value="(Trans)glycosidases"/>
    <property type="match status" value="3"/>
</dbReference>
<feature type="signal peptide" evidence="1">
    <location>
        <begin position="1"/>
        <end position="25"/>
    </location>
</feature>
<dbReference type="PROSITE" id="PS51910">
    <property type="entry name" value="GH18_2"/>
    <property type="match status" value="2"/>
</dbReference>
<dbReference type="InterPro" id="IPR017853">
    <property type="entry name" value="GH"/>
</dbReference>
<dbReference type="GO" id="GO:0005576">
    <property type="term" value="C:extracellular region"/>
    <property type="evidence" value="ECO:0007669"/>
    <property type="project" value="TreeGrafter"/>
</dbReference>
<dbReference type="InterPro" id="IPR001223">
    <property type="entry name" value="Glyco_hydro18_cat"/>
</dbReference>
<feature type="domain" description="GH18" evidence="2">
    <location>
        <begin position="370"/>
        <end position="731"/>
    </location>
</feature>
<gene>
    <name evidence="3" type="ORF">CAMP_LOCUS11475</name>
</gene>
<dbReference type="Pfam" id="PF00704">
    <property type="entry name" value="Glyco_hydro_18"/>
    <property type="match status" value="2"/>
</dbReference>
<accession>A0A9P1N2P7</accession>
<keyword evidence="4" id="KW-1185">Reference proteome</keyword>
<dbReference type="GO" id="GO:0004568">
    <property type="term" value="F:chitinase activity"/>
    <property type="evidence" value="ECO:0007669"/>
    <property type="project" value="TreeGrafter"/>
</dbReference>
<dbReference type="GO" id="GO:0008061">
    <property type="term" value="F:chitin binding"/>
    <property type="evidence" value="ECO:0007669"/>
    <property type="project" value="InterPro"/>
</dbReference>
<dbReference type="InterPro" id="IPR011583">
    <property type="entry name" value="Chitinase_II/V-like_cat"/>
</dbReference>
<dbReference type="OrthoDB" id="73875at2759"/>
<evidence type="ECO:0000259" key="2">
    <source>
        <dbReference type="PROSITE" id="PS51910"/>
    </source>
</evidence>
<dbReference type="InterPro" id="IPR050314">
    <property type="entry name" value="Glycosyl_Hydrlase_18"/>
</dbReference>
<dbReference type="SMART" id="SM00636">
    <property type="entry name" value="Glyco_18"/>
    <property type="match status" value="1"/>
</dbReference>
<sequence length="1065" mass="119443">MILRNSLIFSCFFLSISTLLQYSTGKSERSLYCFVNTPDRQIFDPNVLSNVSCTHFVYGFVPINNPKGKPEFNNYDLMYNGRDGNIRKFLRLRSKHRDAKFLLGVERTASFRDVIDAQNVAKGMQKAYKEKQFDGVYVKFNGYHLSQLSSVVFMETLETSTMKPSIGVTAERVWQNDVINRLREIAEHVEHIYLDMSTVPSNEDPMIVTQVDVVFANGSIPYEDTIQGNVDKLAEEGIMPHKLIIGLSASGWVFKVPSVLKINHGMYADEIGRRISYQNACKARGAVLFDNKTLNEITIRGQDWTCANLPSENALGMKIEWILDNNFAGVGFNSIFEDDPKGECGNDPLPSHVLAMQTILGTLPSGPAKCTRLCYISPEEIDDNFPFDSLKSEFCSHIIVDYLELGDSIQFGVGELTTKRKGVEELLKKLNTWRRKIGEKNSPSLILSVGSNQKSSVWKFVVGNDALRKLLVDNIMKYVDEEIADGVEISWTKESMIDVFDKKNLMSLIEEINSKQEKDNLIEIMVAASAESTFANFYDIAQLNRTVDLVVLQTHKLHSNKIPFTGHPSPLRATPSMQNQKMSIEEMVKHWTSQGMSRKRLAISISASAISMSYISPDQKSISKSPFGQVASVFRSDSDDIKTQQEICESLQMETSESNWVETADVPVILRKNQLIAYENLRSAQVKAVWASIEGIGMAIHNLPADDPFGICDNRTAFPILTQLTRTQTCSKCIKQHDFRKCQHDFTVSCSFDLKSSKPIFKTSIVPYERCTEIVVEQLKLNSTGKIVFADKNQENVAKNLTTLHSKMEKCGLIMSLSCGSNERDFTRLLVDKMNSTIDNILQKMREYKFSGILLDCEKVVKRTNHRQFNTFLKTLQEKLDSQKAANNCSNTISIRFSDKTSSPNSLYQISQLNKLSHVALSNIDAKRVDQQFLGSHAKSTEQVLSRWLVSGVKPSKIVLEISPFAIKQSKNGTVSTLTQGQVCESVGNRAVFDEDFLDLVSTVGHDAGIISSPTVATFKYKIGFAVREELAGIGIRSVNGDDFTGICGRGSFPILKSVYRKDKC</sequence>
<comment type="caution">
    <text evidence="3">The sequence shown here is derived from an EMBL/GenBank/DDBJ whole genome shotgun (WGS) entry which is preliminary data.</text>
</comment>
<name>A0A9P1N2P7_9PELO</name>
<dbReference type="EMBL" id="CANHGI010000004">
    <property type="protein sequence ID" value="CAI5448838.1"/>
    <property type="molecule type" value="Genomic_DNA"/>
</dbReference>
<feature type="chain" id="PRO_5040508066" description="GH18 domain-containing protein" evidence="1">
    <location>
        <begin position="26"/>
        <end position="1065"/>
    </location>
</feature>
<dbReference type="Gene3D" id="3.20.20.80">
    <property type="entry name" value="Glycosidases"/>
    <property type="match status" value="3"/>
</dbReference>
<dbReference type="GO" id="GO:0006032">
    <property type="term" value="P:chitin catabolic process"/>
    <property type="evidence" value="ECO:0007669"/>
    <property type="project" value="TreeGrafter"/>
</dbReference>
<keyword evidence="1" id="KW-0732">Signal</keyword>
<dbReference type="Proteomes" id="UP001152747">
    <property type="component" value="Unassembled WGS sequence"/>
</dbReference>
<dbReference type="AlphaFoldDB" id="A0A9P1N2P7"/>
<evidence type="ECO:0000256" key="1">
    <source>
        <dbReference type="SAM" id="SignalP"/>
    </source>
</evidence>
<organism evidence="3 4">
    <name type="scientific">Caenorhabditis angaria</name>
    <dbReference type="NCBI Taxonomy" id="860376"/>
    <lineage>
        <taxon>Eukaryota</taxon>
        <taxon>Metazoa</taxon>
        <taxon>Ecdysozoa</taxon>
        <taxon>Nematoda</taxon>
        <taxon>Chromadorea</taxon>
        <taxon>Rhabditida</taxon>
        <taxon>Rhabditina</taxon>
        <taxon>Rhabditomorpha</taxon>
        <taxon>Rhabditoidea</taxon>
        <taxon>Rhabditidae</taxon>
        <taxon>Peloderinae</taxon>
        <taxon>Caenorhabditis</taxon>
    </lineage>
</organism>
<feature type="domain" description="GH18" evidence="2">
    <location>
        <begin position="746"/>
        <end position="1065"/>
    </location>
</feature>
<dbReference type="Gene3D" id="3.10.50.10">
    <property type="match status" value="1"/>
</dbReference>
<dbReference type="PANTHER" id="PTHR11177:SF401">
    <property type="entry name" value="CHITINASE-LIKE PROTEIN C25A8.4"/>
    <property type="match status" value="1"/>
</dbReference>
<dbReference type="PANTHER" id="PTHR11177">
    <property type="entry name" value="CHITINASE"/>
    <property type="match status" value="1"/>
</dbReference>
<evidence type="ECO:0000313" key="3">
    <source>
        <dbReference type="EMBL" id="CAI5448838.1"/>
    </source>
</evidence>
<dbReference type="InterPro" id="IPR029070">
    <property type="entry name" value="Chitinase_insertion_sf"/>
</dbReference>
<evidence type="ECO:0000313" key="4">
    <source>
        <dbReference type="Proteomes" id="UP001152747"/>
    </source>
</evidence>